<protein>
    <submittedName>
        <fullName evidence="1">Uncharacterized protein</fullName>
    </submittedName>
</protein>
<gene>
    <name evidence="1" type="ORF">I4F81_008102</name>
</gene>
<proteinExistence type="predicted"/>
<dbReference type="Proteomes" id="UP000798662">
    <property type="component" value="Chromosome 2"/>
</dbReference>
<reference evidence="1" key="1">
    <citation type="submission" date="2019-11" db="EMBL/GenBank/DDBJ databases">
        <title>Nori genome reveals adaptations in red seaweeds to the harsh intertidal environment.</title>
        <authorList>
            <person name="Wang D."/>
            <person name="Mao Y."/>
        </authorList>
    </citation>
    <scope>NUCLEOTIDE SEQUENCE</scope>
    <source>
        <tissue evidence="1">Gametophyte</tissue>
    </source>
</reference>
<comment type="caution">
    <text evidence="1">The sequence shown here is derived from an EMBL/GenBank/DDBJ whole genome shotgun (WGS) entry which is preliminary data.</text>
</comment>
<dbReference type="EMBL" id="CM020619">
    <property type="protein sequence ID" value="KAK1865574.1"/>
    <property type="molecule type" value="Genomic_DNA"/>
</dbReference>
<accession>A0ACC3C644</accession>
<evidence type="ECO:0000313" key="1">
    <source>
        <dbReference type="EMBL" id="KAK1865574.1"/>
    </source>
</evidence>
<organism evidence="1 2">
    <name type="scientific">Pyropia yezoensis</name>
    <name type="common">Susabi-nori</name>
    <name type="synonym">Porphyra yezoensis</name>
    <dbReference type="NCBI Taxonomy" id="2788"/>
    <lineage>
        <taxon>Eukaryota</taxon>
        <taxon>Rhodophyta</taxon>
        <taxon>Bangiophyceae</taxon>
        <taxon>Bangiales</taxon>
        <taxon>Bangiaceae</taxon>
        <taxon>Pyropia</taxon>
    </lineage>
</organism>
<evidence type="ECO:0000313" key="2">
    <source>
        <dbReference type="Proteomes" id="UP000798662"/>
    </source>
</evidence>
<name>A0ACC3C644_PYRYE</name>
<sequence>MPCHRGHLNGSRASVPRPGPGTGATAVPVGSSAPAAATDAGAAAVPVSAMPAPTDRPRRGPDGHPPARPHGGPAVLRDASTRLGGGAGGGGPSRLMVGLGVALASSAAAAIARRVVHGPMRSTPPVPVRLPHKLMFGKVDGENRGESPMDPPRTTVDDLYWLRDDARTDKEVIAHLKAENAYTNYVTRDQRGLRKRIYNEMLSHVQQTDSTAPAKVGGYLYYSRTVEGRPYEYYCRRRIVGLDVDGTVAGVAVPDDGRVTWGDDQLGDEEVYLDTNSLAKGAKHFDVRSAQPSPDHAYVAYTVDVTGGETYELRVRHVGTGVERAVDTAKETSGSFAWGLDRGTIFYGSLDEAHRQHKVWRRTFAPRDAAAAAASTASEAVDECLWTEDDEVFSAFLSKSLSDRFLFFGSGSSETSEVHFLDLKADAAARAAGAPPPASVLVEPRRKGTLYDVTHAGGESLLVVTNAGGATNFKLQATTVGSPGAASWVDVLPYDSAVKVDSVECFERFAVLLLRTAGFTRLCVMDMAEGDGGSIRILDVAGRKVLDFDEEAYVVSSAYGAEFRSRTFHFGYSSMTTPQQTWAYDGTTHERTLLKEKPVPAYQRDLYRTERWEATAEDGTTIPMSAVYRADLRTAEGVPQAVHLYGYGSYEISIDPSFSSTLLPLLDRGVVFVVAHVRGGGEMGRTWYESAKFGTKALTFTDFITCGRALVARRVTTPTQLTIEGRSAGGLLVGAVLNMAPDLFNGAIGGVPFVDVLTTMADASIPLTTGEWEEWGNPNVAADFETIKAYSPVDNVKPGVAYPAVLFTAGLHDPRVGYWEAAKMAALLRAATTRDPRAAPIIFKCDLTSGHFSASDRYRYWRERSFELAWLLSRHGIHE</sequence>
<keyword evidence="2" id="KW-1185">Reference proteome</keyword>